<gene>
    <name evidence="1" type="ORF">SNEC2469_LOCUS14141</name>
</gene>
<dbReference type="AlphaFoldDB" id="A0A812SRG6"/>
<reference evidence="1" key="1">
    <citation type="submission" date="2021-02" db="EMBL/GenBank/DDBJ databases">
        <authorList>
            <person name="Dougan E. K."/>
            <person name="Rhodes N."/>
            <person name="Thang M."/>
            <person name="Chan C."/>
        </authorList>
    </citation>
    <scope>NUCLEOTIDE SEQUENCE</scope>
</reference>
<protein>
    <submittedName>
        <fullName evidence="1">Uncharacterized protein</fullName>
    </submittedName>
</protein>
<comment type="caution">
    <text evidence="1">The sequence shown here is derived from an EMBL/GenBank/DDBJ whole genome shotgun (WGS) entry which is preliminary data.</text>
</comment>
<keyword evidence="2" id="KW-1185">Reference proteome</keyword>
<accession>A0A812SRG6</accession>
<name>A0A812SRG6_9DINO</name>
<dbReference type="EMBL" id="CAJNJA010022629">
    <property type="protein sequence ID" value="CAE7497131.1"/>
    <property type="molecule type" value="Genomic_DNA"/>
</dbReference>
<proteinExistence type="predicted"/>
<evidence type="ECO:0000313" key="1">
    <source>
        <dbReference type="EMBL" id="CAE7497131.1"/>
    </source>
</evidence>
<evidence type="ECO:0000313" key="2">
    <source>
        <dbReference type="Proteomes" id="UP000601435"/>
    </source>
</evidence>
<sequence>MSERRQSIRRTVCLDDVRDKIHVQGLCQVELTAAIRALAFELRGRLGIWAAQASDEVLAKVEDRLKHNVVTQAWSTSRVMSGLQRQQWDLCGIVLQSS</sequence>
<organism evidence="1 2">
    <name type="scientific">Symbiodinium necroappetens</name>
    <dbReference type="NCBI Taxonomy" id="1628268"/>
    <lineage>
        <taxon>Eukaryota</taxon>
        <taxon>Sar</taxon>
        <taxon>Alveolata</taxon>
        <taxon>Dinophyceae</taxon>
        <taxon>Suessiales</taxon>
        <taxon>Symbiodiniaceae</taxon>
        <taxon>Symbiodinium</taxon>
    </lineage>
</organism>
<dbReference type="OrthoDB" id="410372at2759"/>
<dbReference type="Proteomes" id="UP000601435">
    <property type="component" value="Unassembled WGS sequence"/>
</dbReference>